<sequence>MEDDWGLQAVVRGYNNNNMTTTTTTSSSTVTMDGNGFSLFDSLGLQQQGGVDDGLLCFPDLEELEQLCRPFFPNFQQQQQQQIFISPISSPPPLVPQLQQIQQQQYRPNRSLSNPRQKRRKNQQKRVVCQVPAEGLTTDVWAWRKYGQKPIKGSPYPRGYYRCSSTKGCLARKQVERSRTDPAMFVVTYTSEHNHPVPTHRNSLAGISRSKPNIATATTNDETTSMNLSCSYSSPSSTLSPATPLMDEDVLQQQSKLQNNPINDDDDLFLGLEELIGPMSFGDDCFVDQFPANFNWFTNNNAATTAAGGGS</sequence>
<keyword evidence="3" id="KW-0238">DNA-binding</keyword>
<dbReference type="Gene3D" id="2.20.25.80">
    <property type="entry name" value="WRKY domain"/>
    <property type="match status" value="1"/>
</dbReference>
<feature type="domain" description="WRKY" evidence="8">
    <location>
        <begin position="132"/>
        <end position="198"/>
    </location>
</feature>
<accession>A0A7J7MRX6</accession>
<evidence type="ECO:0000256" key="7">
    <source>
        <dbReference type="SAM" id="MobiDB-lite"/>
    </source>
</evidence>
<name>A0A7J7MRX6_9MAGN</name>
<dbReference type="Proteomes" id="UP000541444">
    <property type="component" value="Unassembled WGS sequence"/>
</dbReference>
<dbReference type="SUPFAM" id="SSF118290">
    <property type="entry name" value="WRKY DNA-binding domain"/>
    <property type="match status" value="1"/>
</dbReference>
<dbReference type="OrthoDB" id="662136at2759"/>
<dbReference type="SMART" id="SM00774">
    <property type="entry name" value="WRKY"/>
    <property type="match status" value="1"/>
</dbReference>
<evidence type="ECO:0000256" key="6">
    <source>
        <dbReference type="ARBA" id="ARBA00060761"/>
    </source>
</evidence>
<evidence type="ECO:0000256" key="3">
    <source>
        <dbReference type="ARBA" id="ARBA00023125"/>
    </source>
</evidence>
<dbReference type="PANTHER" id="PTHR32096">
    <property type="entry name" value="WRKY TRANSCRIPTION FACTOR 30-RELATED-RELATED"/>
    <property type="match status" value="1"/>
</dbReference>
<comment type="caution">
    <text evidence="9">The sequence shown here is derived from an EMBL/GenBank/DDBJ whole genome shotgun (WGS) entry which is preliminary data.</text>
</comment>
<evidence type="ECO:0000313" key="9">
    <source>
        <dbReference type="EMBL" id="KAF6157577.1"/>
    </source>
</evidence>
<gene>
    <name evidence="9" type="ORF">GIB67_037150</name>
</gene>
<evidence type="ECO:0000256" key="4">
    <source>
        <dbReference type="ARBA" id="ARBA00023163"/>
    </source>
</evidence>
<evidence type="ECO:0000256" key="2">
    <source>
        <dbReference type="ARBA" id="ARBA00023015"/>
    </source>
</evidence>
<evidence type="ECO:0000313" key="10">
    <source>
        <dbReference type="Proteomes" id="UP000541444"/>
    </source>
</evidence>
<proteinExistence type="inferred from homology"/>
<dbReference type="PANTHER" id="PTHR32096:SF61">
    <property type="entry name" value="WRKY TRANSCRIPTION FACTOR 22"/>
    <property type="match status" value="1"/>
</dbReference>
<comment type="similarity">
    <text evidence="6">Belongs to the WRKY group II-e family.</text>
</comment>
<dbReference type="GO" id="GO:0005634">
    <property type="term" value="C:nucleus"/>
    <property type="evidence" value="ECO:0007669"/>
    <property type="project" value="UniProtKB-SubCell"/>
</dbReference>
<evidence type="ECO:0000256" key="1">
    <source>
        <dbReference type="ARBA" id="ARBA00004123"/>
    </source>
</evidence>
<reference evidence="9 10" key="1">
    <citation type="journal article" date="2020" name="IScience">
        <title>Genome Sequencing of the Endangered Kingdonia uniflora (Circaeasteraceae, Ranunculales) Reveals Potential Mechanisms of Evolutionary Specialization.</title>
        <authorList>
            <person name="Sun Y."/>
            <person name="Deng T."/>
            <person name="Zhang A."/>
            <person name="Moore M.J."/>
            <person name="Landis J.B."/>
            <person name="Lin N."/>
            <person name="Zhang H."/>
            <person name="Zhang X."/>
            <person name="Huang J."/>
            <person name="Zhang X."/>
            <person name="Sun H."/>
            <person name="Wang H."/>
        </authorList>
    </citation>
    <scope>NUCLEOTIDE SEQUENCE [LARGE SCALE GENOMIC DNA]</scope>
    <source>
        <strain evidence="9">TB1705</strain>
        <tissue evidence="9">Leaf</tissue>
    </source>
</reference>
<dbReference type="FunFam" id="2.20.25.80:FF:000007">
    <property type="entry name" value="WRKY transcription factor 22"/>
    <property type="match status" value="1"/>
</dbReference>
<keyword evidence="5" id="KW-0539">Nucleus</keyword>
<dbReference type="InterPro" id="IPR036576">
    <property type="entry name" value="WRKY_dom_sf"/>
</dbReference>
<evidence type="ECO:0000259" key="8">
    <source>
        <dbReference type="PROSITE" id="PS50811"/>
    </source>
</evidence>
<dbReference type="InterPro" id="IPR003657">
    <property type="entry name" value="WRKY_dom"/>
</dbReference>
<dbReference type="Pfam" id="PF03106">
    <property type="entry name" value="WRKY"/>
    <property type="match status" value="1"/>
</dbReference>
<comment type="subcellular location">
    <subcellularLocation>
        <location evidence="1">Nucleus</location>
    </subcellularLocation>
</comment>
<organism evidence="9 10">
    <name type="scientific">Kingdonia uniflora</name>
    <dbReference type="NCBI Taxonomy" id="39325"/>
    <lineage>
        <taxon>Eukaryota</taxon>
        <taxon>Viridiplantae</taxon>
        <taxon>Streptophyta</taxon>
        <taxon>Embryophyta</taxon>
        <taxon>Tracheophyta</taxon>
        <taxon>Spermatophyta</taxon>
        <taxon>Magnoliopsida</taxon>
        <taxon>Ranunculales</taxon>
        <taxon>Circaeasteraceae</taxon>
        <taxon>Kingdonia</taxon>
    </lineage>
</organism>
<feature type="region of interest" description="Disordered" evidence="7">
    <location>
        <begin position="104"/>
        <end position="127"/>
    </location>
</feature>
<keyword evidence="2" id="KW-0805">Transcription regulation</keyword>
<dbReference type="InterPro" id="IPR044810">
    <property type="entry name" value="WRKY_plant"/>
</dbReference>
<keyword evidence="10" id="KW-1185">Reference proteome</keyword>
<feature type="compositionally biased region" description="Polar residues" evidence="7">
    <location>
        <begin position="106"/>
        <end position="115"/>
    </location>
</feature>
<dbReference type="GO" id="GO:0000976">
    <property type="term" value="F:transcription cis-regulatory region binding"/>
    <property type="evidence" value="ECO:0007669"/>
    <property type="project" value="TreeGrafter"/>
</dbReference>
<dbReference type="AlphaFoldDB" id="A0A7J7MRX6"/>
<evidence type="ECO:0000256" key="5">
    <source>
        <dbReference type="ARBA" id="ARBA00023242"/>
    </source>
</evidence>
<dbReference type="EMBL" id="JACGCM010001272">
    <property type="protein sequence ID" value="KAF6157577.1"/>
    <property type="molecule type" value="Genomic_DNA"/>
</dbReference>
<keyword evidence="4" id="KW-0804">Transcription</keyword>
<dbReference type="GO" id="GO:0003700">
    <property type="term" value="F:DNA-binding transcription factor activity"/>
    <property type="evidence" value="ECO:0007669"/>
    <property type="project" value="InterPro"/>
</dbReference>
<dbReference type="PROSITE" id="PS50811">
    <property type="entry name" value="WRKY"/>
    <property type="match status" value="1"/>
</dbReference>
<protein>
    <recommendedName>
        <fullName evidence="8">WRKY domain-containing protein</fullName>
    </recommendedName>
</protein>